<evidence type="ECO:0000313" key="2">
    <source>
        <dbReference type="EMBL" id="KAE8993709.1"/>
    </source>
</evidence>
<dbReference type="Proteomes" id="UP000429607">
    <property type="component" value="Unassembled WGS sequence"/>
</dbReference>
<feature type="compositionally biased region" description="Low complexity" evidence="1">
    <location>
        <begin position="541"/>
        <end position="556"/>
    </location>
</feature>
<feature type="compositionally biased region" description="Polar residues" evidence="1">
    <location>
        <begin position="498"/>
        <end position="510"/>
    </location>
</feature>
<evidence type="ECO:0000313" key="3">
    <source>
        <dbReference type="EMBL" id="KAE8997326.1"/>
    </source>
</evidence>
<proteinExistence type="predicted"/>
<organism evidence="2 5">
    <name type="scientific">Phytophthora rubi</name>
    <dbReference type="NCBI Taxonomy" id="129364"/>
    <lineage>
        <taxon>Eukaryota</taxon>
        <taxon>Sar</taxon>
        <taxon>Stramenopiles</taxon>
        <taxon>Oomycota</taxon>
        <taxon>Peronosporomycetes</taxon>
        <taxon>Peronosporales</taxon>
        <taxon>Peronosporaceae</taxon>
        <taxon>Phytophthora</taxon>
    </lineage>
</organism>
<dbReference type="Proteomes" id="UP000435112">
    <property type="component" value="Unassembled WGS sequence"/>
</dbReference>
<evidence type="ECO:0000313" key="5">
    <source>
        <dbReference type="Proteomes" id="UP000435112"/>
    </source>
</evidence>
<dbReference type="EMBL" id="QXFV01001843">
    <property type="protein sequence ID" value="KAE8997326.1"/>
    <property type="molecule type" value="Genomic_DNA"/>
</dbReference>
<feature type="region of interest" description="Disordered" evidence="1">
    <location>
        <begin position="666"/>
        <end position="717"/>
    </location>
</feature>
<evidence type="ECO:0000256" key="1">
    <source>
        <dbReference type="SAM" id="MobiDB-lite"/>
    </source>
</evidence>
<accession>A0A6A3JEY4</accession>
<evidence type="ECO:0008006" key="6">
    <source>
        <dbReference type="Google" id="ProtNLM"/>
    </source>
</evidence>
<gene>
    <name evidence="3" type="ORF">PR001_g19610</name>
    <name evidence="2" type="ORF">PR002_g20152</name>
</gene>
<dbReference type="OrthoDB" id="127577at2759"/>
<feature type="region of interest" description="Disordered" evidence="1">
    <location>
        <begin position="1"/>
        <end position="85"/>
    </location>
</feature>
<sequence>MDNTLSSGSETFPALVTTPSDALGGDGSDQDNDSRDQHSAAHDNTPQGSDGSSRPASYAAAVQRGGQQDRKANVAPPSNIAGNWTPRERHILLGTLAQDWATSTAPTDTPEQAILRQVAMAPSKVHMDVALRERTVQETCALLQYLDRTLELPHPPTFLKATLPILQRAMVEQFHERHCEVMLTADNPPRAKLRRSMTHNTLLAQLHAANADTVAGRGLLIRLLEDVKRLQFDGLHTLKFVFNSERVARRYTGLALRLNGTCIELEDTTEDASKTTYRPARLRRQYAVRAYNVDTLGLVVLLAALGQLDGVEVIDAERSRAESSEIIDNGYFQLRFSTEQCPPMLRGVTKLVIHNHSVTLHHHVIYQRLPCARCCAPYHTTGFCKAKPGQLIKTQAKFRRTYKGEVSEYEVGTITQYRHTDGDSLNLFLDTLHRDLTGTAGTIQADSTTRRTAELVTESRLQAMPHAAPLEVAAQTSEAVASTTTGDGKTEVVGKQGIRSQSVSAEQAISTPTTATARTRKADTAGSKPTRSARPLGGGSKSQSKTGKQKAGQSKGIAYTPTSTAKGKTSAYVKFKQTHALGRFAVLAEKEEDADAGSLDDAEYDDAPYAYPPPMDMIPRTVPVQTTAVDNVARAGQPYADPQGAGLQPGGEVDEDMLSEEETVLSSYVGSSAPSCTQSPATTPGSEFPYSLQSGGDDISTTMDGGSTPPQGEREVAMGSGVENQVTAQVAEPSLSQDGFSAGPTLAAPGMPQQLPTFLIPFQGFLTKVPANGQCAYAALYATMTSTTETNLKFTADVVKGVNIMKRSVYTLMMANLANDVDCKVVDPCRELRRLYPTQPAPADSAVATAALYTHYTQERSRTVNTQIPAAFWAGPEVLRAMAQYLREPLFVLDVDQHNDTHVQRYYYRDYTLPNGDIHETGCGGAMDDATAKEMLAHYTRLHVLPVLIVLKRNEGHFYGVHHGDIAIKWHAEGDLDFTRTNCPSHPWYDEVKAHIAYSQGLLAQVDYLNDDDATNKILIGAMERRARLDVVHDRLNMDKLDRDPYDIAILESGLAAEEREDSKPCRLGKLRRTPGSCSC</sequence>
<comment type="caution">
    <text evidence="2">The sequence shown here is derived from an EMBL/GenBank/DDBJ whole genome shotgun (WGS) entry which is preliminary data.</text>
</comment>
<feature type="compositionally biased region" description="Polar residues" evidence="1">
    <location>
        <begin position="1"/>
        <end position="10"/>
    </location>
</feature>
<name>A0A6A3JEY4_9STRA</name>
<dbReference type="AlphaFoldDB" id="A0A6A3JEY4"/>
<feature type="compositionally biased region" description="Polar residues" evidence="1">
    <location>
        <begin position="666"/>
        <end position="710"/>
    </location>
</feature>
<feature type="compositionally biased region" description="Basic and acidic residues" evidence="1">
    <location>
        <begin position="32"/>
        <end position="41"/>
    </location>
</feature>
<feature type="compositionally biased region" description="Polar residues" evidence="1">
    <location>
        <begin position="42"/>
        <end position="55"/>
    </location>
</feature>
<dbReference type="EMBL" id="QXFU01001895">
    <property type="protein sequence ID" value="KAE8993709.1"/>
    <property type="molecule type" value="Genomic_DNA"/>
</dbReference>
<protein>
    <recommendedName>
        <fullName evidence="6">OTU domain-containing protein</fullName>
    </recommendedName>
</protein>
<evidence type="ECO:0000313" key="4">
    <source>
        <dbReference type="Proteomes" id="UP000429607"/>
    </source>
</evidence>
<feature type="compositionally biased region" description="Polar residues" evidence="1">
    <location>
        <begin position="476"/>
        <end position="487"/>
    </location>
</feature>
<reference evidence="4 5" key="1">
    <citation type="submission" date="2018-09" db="EMBL/GenBank/DDBJ databases">
        <title>Genomic investigation of the strawberry pathogen Phytophthora fragariae indicates pathogenicity is determined by transcriptional variation in three key races.</title>
        <authorList>
            <person name="Adams T.M."/>
            <person name="Armitage A.D."/>
            <person name="Sobczyk M.K."/>
            <person name="Bates H.J."/>
            <person name="Dunwell J.M."/>
            <person name="Nellist C.F."/>
            <person name="Harrison R.J."/>
        </authorList>
    </citation>
    <scope>NUCLEOTIDE SEQUENCE [LARGE SCALE GENOMIC DNA]</scope>
    <source>
        <strain evidence="3 4">SCRP249</strain>
        <strain evidence="2 5">SCRP324</strain>
    </source>
</reference>
<feature type="region of interest" description="Disordered" evidence="1">
    <location>
        <begin position="476"/>
        <end position="563"/>
    </location>
</feature>